<keyword evidence="2" id="KW-0805">Transcription regulation</keyword>
<dbReference type="InterPro" id="IPR039425">
    <property type="entry name" value="RNA_pol_sigma-70-like"/>
</dbReference>
<evidence type="ECO:0000259" key="5">
    <source>
        <dbReference type="Pfam" id="PF04542"/>
    </source>
</evidence>
<evidence type="ECO:0000313" key="7">
    <source>
        <dbReference type="EMBL" id="GGH59890.1"/>
    </source>
</evidence>
<proteinExistence type="inferred from homology"/>
<evidence type="ECO:0000313" key="8">
    <source>
        <dbReference type="Proteomes" id="UP000627292"/>
    </source>
</evidence>
<dbReference type="AlphaFoldDB" id="A0A917IPN1"/>
<dbReference type="Pfam" id="PF04542">
    <property type="entry name" value="Sigma70_r2"/>
    <property type="match status" value="1"/>
</dbReference>
<dbReference type="Gene3D" id="1.10.1740.10">
    <property type="match status" value="1"/>
</dbReference>
<keyword evidence="4" id="KW-0804">Transcription</keyword>
<evidence type="ECO:0000256" key="4">
    <source>
        <dbReference type="ARBA" id="ARBA00023163"/>
    </source>
</evidence>
<dbReference type="SUPFAM" id="SSF88946">
    <property type="entry name" value="Sigma2 domain of RNA polymerase sigma factors"/>
    <property type="match status" value="1"/>
</dbReference>
<evidence type="ECO:0000256" key="3">
    <source>
        <dbReference type="ARBA" id="ARBA00023082"/>
    </source>
</evidence>
<dbReference type="InterPro" id="IPR007627">
    <property type="entry name" value="RNA_pol_sigma70_r2"/>
</dbReference>
<accession>A0A917IPN1</accession>
<dbReference type="CDD" id="cd06171">
    <property type="entry name" value="Sigma70_r4"/>
    <property type="match status" value="1"/>
</dbReference>
<dbReference type="GO" id="GO:0000428">
    <property type="term" value="C:DNA-directed RNA polymerase complex"/>
    <property type="evidence" value="ECO:0007669"/>
    <property type="project" value="UniProtKB-KW"/>
</dbReference>
<keyword evidence="7" id="KW-0240">DNA-directed RNA polymerase</keyword>
<dbReference type="InterPro" id="IPR036388">
    <property type="entry name" value="WH-like_DNA-bd_sf"/>
</dbReference>
<dbReference type="InterPro" id="IPR013249">
    <property type="entry name" value="RNA_pol_sigma70_r4_t2"/>
</dbReference>
<name>A0A917IPN1_9BACT</name>
<keyword evidence="3" id="KW-0731">Sigma factor</keyword>
<keyword evidence="8" id="KW-1185">Reference proteome</keyword>
<dbReference type="GO" id="GO:0003677">
    <property type="term" value="F:DNA binding"/>
    <property type="evidence" value="ECO:0007669"/>
    <property type="project" value="InterPro"/>
</dbReference>
<dbReference type="Pfam" id="PF08281">
    <property type="entry name" value="Sigma70_r4_2"/>
    <property type="match status" value="1"/>
</dbReference>
<reference evidence="7" key="2">
    <citation type="submission" date="2020-09" db="EMBL/GenBank/DDBJ databases">
        <authorList>
            <person name="Sun Q."/>
            <person name="Zhou Y."/>
        </authorList>
    </citation>
    <scope>NUCLEOTIDE SEQUENCE</scope>
    <source>
        <strain evidence="7">CGMCC 1.15290</strain>
    </source>
</reference>
<feature type="domain" description="RNA polymerase sigma-70 region 2" evidence="5">
    <location>
        <begin position="27"/>
        <end position="93"/>
    </location>
</feature>
<dbReference type="GO" id="GO:0016987">
    <property type="term" value="F:sigma factor activity"/>
    <property type="evidence" value="ECO:0007669"/>
    <property type="project" value="UniProtKB-KW"/>
</dbReference>
<dbReference type="NCBIfam" id="TIGR02985">
    <property type="entry name" value="Sig70_bacteroi1"/>
    <property type="match status" value="1"/>
</dbReference>
<evidence type="ECO:0000259" key="6">
    <source>
        <dbReference type="Pfam" id="PF08281"/>
    </source>
</evidence>
<reference evidence="7" key="1">
    <citation type="journal article" date="2014" name="Int. J. Syst. Evol. Microbiol.">
        <title>Complete genome sequence of Corynebacterium casei LMG S-19264T (=DSM 44701T), isolated from a smear-ripened cheese.</title>
        <authorList>
            <consortium name="US DOE Joint Genome Institute (JGI-PGF)"/>
            <person name="Walter F."/>
            <person name="Albersmeier A."/>
            <person name="Kalinowski J."/>
            <person name="Ruckert C."/>
        </authorList>
    </citation>
    <scope>NUCLEOTIDE SEQUENCE</scope>
    <source>
        <strain evidence="7">CGMCC 1.15290</strain>
    </source>
</reference>
<evidence type="ECO:0000256" key="1">
    <source>
        <dbReference type="ARBA" id="ARBA00010641"/>
    </source>
</evidence>
<protein>
    <submittedName>
        <fullName evidence="7">DNA-directed RNA polymerase sigma-70 factor</fullName>
    </submittedName>
</protein>
<dbReference type="GO" id="GO:0006352">
    <property type="term" value="P:DNA-templated transcription initiation"/>
    <property type="evidence" value="ECO:0007669"/>
    <property type="project" value="InterPro"/>
</dbReference>
<organism evidence="7 8">
    <name type="scientific">Filimonas zeae</name>
    <dbReference type="NCBI Taxonomy" id="1737353"/>
    <lineage>
        <taxon>Bacteria</taxon>
        <taxon>Pseudomonadati</taxon>
        <taxon>Bacteroidota</taxon>
        <taxon>Chitinophagia</taxon>
        <taxon>Chitinophagales</taxon>
        <taxon>Chitinophagaceae</taxon>
        <taxon>Filimonas</taxon>
    </lineage>
</organism>
<dbReference type="EMBL" id="BMIB01000001">
    <property type="protein sequence ID" value="GGH59890.1"/>
    <property type="molecule type" value="Genomic_DNA"/>
</dbReference>
<evidence type="ECO:0000256" key="2">
    <source>
        <dbReference type="ARBA" id="ARBA00023015"/>
    </source>
</evidence>
<sequence>MNTDKLDMERALFGRIGKGDPKAFQELFDSYCHKLKWHAFHIIKSEFWAEEVVQDVFTNLWVSRESLAEIENPGAYLHKMTGNRCLDRIRRHRLEMEMQYIASAVVHGESSAFQEGQYDLQLIKQYIKEAVDALPEQRRLIYLLQQEEGLNYQQIADRLQLSRNTVRNQMSKSLQAIRSHLQQKGPFILIIGGVYYFF</sequence>
<comment type="similarity">
    <text evidence="1">Belongs to the sigma-70 factor family. ECF subfamily.</text>
</comment>
<dbReference type="InterPro" id="IPR014327">
    <property type="entry name" value="RNA_pol_sigma70_bacteroid"/>
</dbReference>
<dbReference type="InterPro" id="IPR013324">
    <property type="entry name" value="RNA_pol_sigma_r3/r4-like"/>
</dbReference>
<dbReference type="NCBIfam" id="TIGR02937">
    <property type="entry name" value="sigma70-ECF"/>
    <property type="match status" value="1"/>
</dbReference>
<dbReference type="InterPro" id="IPR014284">
    <property type="entry name" value="RNA_pol_sigma-70_dom"/>
</dbReference>
<dbReference type="SUPFAM" id="SSF88659">
    <property type="entry name" value="Sigma3 and sigma4 domains of RNA polymerase sigma factors"/>
    <property type="match status" value="1"/>
</dbReference>
<feature type="domain" description="RNA polymerase sigma factor 70 region 4 type 2" evidence="6">
    <location>
        <begin position="125"/>
        <end position="176"/>
    </location>
</feature>
<comment type="caution">
    <text evidence="7">The sequence shown here is derived from an EMBL/GenBank/DDBJ whole genome shotgun (WGS) entry which is preliminary data.</text>
</comment>
<dbReference type="Gene3D" id="1.10.10.10">
    <property type="entry name" value="Winged helix-like DNA-binding domain superfamily/Winged helix DNA-binding domain"/>
    <property type="match status" value="1"/>
</dbReference>
<dbReference type="PANTHER" id="PTHR43133:SF46">
    <property type="entry name" value="RNA POLYMERASE SIGMA-70 FACTOR ECF SUBFAMILY"/>
    <property type="match status" value="1"/>
</dbReference>
<dbReference type="Proteomes" id="UP000627292">
    <property type="component" value="Unassembled WGS sequence"/>
</dbReference>
<dbReference type="PANTHER" id="PTHR43133">
    <property type="entry name" value="RNA POLYMERASE ECF-TYPE SIGMA FACTO"/>
    <property type="match status" value="1"/>
</dbReference>
<gene>
    <name evidence="7" type="ORF">GCM10011379_07170</name>
</gene>
<dbReference type="InterPro" id="IPR013325">
    <property type="entry name" value="RNA_pol_sigma_r2"/>
</dbReference>